<dbReference type="PRINTS" id="PR01862">
    <property type="entry name" value="BCL2FAMILY"/>
</dbReference>
<dbReference type="GO" id="GO:0001836">
    <property type="term" value="P:release of cytochrome c from mitochondria"/>
    <property type="evidence" value="ECO:0007669"/>
    <property type="project" value="TreeGrafter"/>
</dbReference>
<dbReference type="CDD" id="cd06845">
    <property type="entry name" value="Bcl-2_like"/>
    <property type="match status" value="1"/>
</dbReference>
<dbReference type="InterPro" id="IPR036834">
    <property type="entry name" value="Bcl-2-like_sf"/>
</dbReference>
<dbReference type="AlphaFoldDB" id="A0AA88NFE7"/>
<dbReference type="PANTHER" id="PTHR11256">
    <property type="entry name" value="BCL-2 RELATED"/>
    <property type="match status" value="1"/>
</dbReference>
<reference evidence="4" key="1">
    <citation type="submission" date="2023-08" db="EMBL/GenBank/DDBJ databases">
        <title>Pelteobagrus vachellii genome.</title>
        <authorList>
            <person name="Liu H."/>
        </authorList>
    </citation>
    <scope>NUCLEOTIDE SEQUENCE</scope>
    <source>
        <strain evidence="4">PRFRI_2022a</strain>
        <tissue evidence="4">Muscle</tissue>
    </source>
</reference>
<evidence type="ECO:0000313" key="4">
    <source>
        <dbReference type="EMBL" id="KAK2854894.1"/>
    </source>
</evidence>
<dbReference type="PROSITE" id="PS50062">
    <property type="entry name" value="BCL2_FAMILY"/>
    <property type="match status" value="1"/>
</dbReference>
<evidence type="ECO:0000256" key="2">
    <source>
        <dbReference type="ARBA" id="ARBA00022703"/>
    </source>
</evidence>
<evidence type="ECO:0000313" key="5">
    <source>
        <dbReference type="Proteomes" id="UP001187315"/>
    </source>
</evidence>
<dbReference type="FunFam" id="1.10.437.10:FF:000017">
    <property type="entry name" value="MCL1, BCL2 family apoptosis regulator"/>
    <property type="match status" value="1"/>
</dbReference>
<dbReference type="GO" id="GO:0015267">
    <property type="term" value="F:channel activity"/>
    <property type="evidence" value="ECO:0007669"/>
    <property type="project" value="TreeGrafter"/>
</dbReference>
<dbReference type="GO" id="GO:0042981">
    <property type="term" value="P:regulation of apoptotic process"/>
    <property type="evidence" value="ECO:0007669"/>
    <property type="project" value="InterPro"/>
</dbReference>
<proteinExistence type="inferred from homology"/>
<dbReference type="EMBL" id="JAVHJS010000006">
    <property type="protein sequence ID" value="KAK2854894.1"/>
    <property type="molecule type" value="Genomic_DNA"/>
</dbReference>
<accession>A0AA88NFE7</accession>
<organism evidence="4 5">
    <name type="scientific">Tachysurus vachellii</name>
    <name type="common">Darkbarbel catfish</name>
    <name type="synonym">Pelteobagrus vachellii</name>
    <dbReference type="NCBI Taxonomy" id="175792"/>
    <lineage>
        <taxon>Eukaryota</taxon>
        <taxon>Metazoa</taxon>
        <taxon>Chordata</taxon>
        <taxon>Craniata</taxon>
        <taxon>Vertebrata</taxon>
        <taxon>Euteleostomi</taxon>
        <taxon>Actinopterygii</taxon>
        <taxon>Neopterygii</taxon>
        <taxon>Teleostei</taxon>
        <taxon>Ostariophysi</taxon>
        <taxon>Siluriformes</taxon>
        <taxon>Bagridae</taxon>
        <taxon>Tachysurus</taxon>
    </lineage>
</organism>
<dbReference type="InterPro" id="IPR046371">
    <property type="entry name" value="Bcl-2_BH1-3"/>
</dbReference>
<dbReference type="Pfam" id="PF00452">
    <property type="entry name" value="Bcl-2"/>
    <property type="match status" value="1"/>
</dbReference>
<evidence type="ECO:0000259" key="3">
    <source>
        <dbReference type="SMART" id="SM00337"/>
    </source>
</evidence>
<keyword evidence="5" id="KW-1185">Reference proteome</keyword>
<dbReference type="InterPro" id="IPR002475">
    <property type="entry name" value="Bcl2-like"/>
</dbReference>
<dbReference type="GO" id="GO:0008053">
    <property type="term" value="P:mitochondrial fusion"/>
    <property type="evidence" value="ECO:0007669"/>
    <property type="project" value="TreeGrafter"/>
</dbReference>
<comment type="similarity">
    <text evidence="1">Belongs to the Bcl-2 family.</text>
</comment>
<dbReference type="GO" id="GO:0051400">
    <property type="term" value="F:BH domain binding"/>
    <property type="evidence" value="ECO:0007669"/>
    <property type="project" value="TreeGrafter"/>
</dbReference>
<dbReference type="SUPFAM" id="SSF56854">
    <property type="entry name" value="Bcl-2 inhibitors of programmed cell death"/>
    <property type="match status" value="1"/>
</dbReference>
<dbReference type="GO" id="GO:0008630">
    <property type="term" value="P:intrinsic apoptotic signaling pathway in response to DNA damage"/>
    <property type="evidence" value="ECO:0007669"/>
    <property type="project" value="TreeGrafter"/>
</dbReference>
<comment type="caution">
    <text evidence="4">The sequence shown here is derived from an EMBL/GenBank/DDBJ whole genome shotgun (WGS) entry which is preliminary data.</text>
</comment>
<dbReference type="GO" id="GO:0005741">
    <property type="term" value="C:mitochondrial outer membrane"/>
    <property type="evidence" value="ECO:0007669"/>
    <property type="project" value="TreeGrafter"/>
</dbReference>
<dbReference type="SMART" id="SM00337">
    <property type="entry name" value="BCL"/>
    <property type="match status" value="1"/>
</dbReference>
<dbReference type="PANTHER" id="PTHR11256:SF46">
    <property type="entry name" value="INDUCED MYELOID LEUKEMIA CELL DIFFERENTIATION PROTEIN MCL-1"/>
    <property type="match status" value="1"/>
</dbReference>
<keyword evidence="2" id="KW-0053">Apoptosis</keyword>
<dbReference type="Proteomes" id="UP001187315">
    <property type="component" value="Unassembled WGS sequence"/>
</dbReference>
<evidence type="ECO:0000256" key="1">
    <source>
        <dbReference type="ARBA" id="ARBA00009458"/>
    </source>
</evidence>
<dbReference type="Gene3D" id="1.10.437.10">
    <property type="entry name" value="Blc2-like"/>
    <property type="match status" value="1"/>
</dbReference>
<gene>
    <name evidence="4" type="ORF">Q7C36_006763</name>
</gene>
<dbReference type="InterPro" id="IPR026298">
    <property type="entry name" value="Bcl-2_fam"/>
</dbReference>
<name>A0AA88NFE7_TACVA</name>
<dbReference type="GO" id="GO:0097192">
    <property type="term" value="P:extrinsic apoptotic signaling pathway in absence of ligand"/>
    <property type="evidence" value="ECO:0007669"/>
    <property type="project" value="TreeGrafter"/>
</dbReference>
<sequence>MIGSEDLVQTVSNVTSGYKEQKPVAVVRPTLNLGISTENQRGLPDGSLPTSPEFDSDQVPGVGCFLEHNTQEIIEDFLQLITSPSRFCGRHNKVLQTMKRVVDNLLVKHDIVYKGMLVKLNLNKRGHDMSVISSVAKELFSDGITNWGRIASLLAFGAVVARYEKESGRGDCVSLVAEELSSFLMHDQKEWLLKNNSWDGFEEFFHIPDAESSVRTALTTFVTVAGIGAVLAYMTR</sequence>
<feature type="domain" description="Bcl-2 Bcl-2 homology region 1-3" evidence="3">
    <location>
        <begin position="98"/>
        <end position="198"/>
    </location>
</feature>
<protein>
    <recommendedName>
        <fullName evidence="3">Bcl-2 Bcl-2 homology region 1-3 domain-containing protein</fullName>
    </recommendedName>
</protein>